<name>A0ABU6KGM6_9BACI</name>
<gene>
    <name evidence="1" type="ORF">QGM71_12565</name>
</gene>
<proteinExistence type="predicted"/>
<organism evidence="1 2">
    <name type="scientific">Virgibacillus tibetensis</name>
    <dbReference type="NCBI Taxonomy" id="3042313"/>
    <lineage>
        <taxon>Bacteria</taxon>
        <taxon>Bacillati</taxon>
        <taxon>Bacillota</taxon>
        <taxon>Bacilli</taxon>
        <taxon>Bacillales</taxon>
        <taxon>Bacillaceae</taxon>
        <taxon>Virgibacillus</taxon>
    </lineage>
</organism>
<comment type="caution">
    <text evidence="1">The sequence shown here is derived from an EMBL/GenBank/DDBJ whole genome shotgun (WGS) entry which is preliminary data.</text>
</comment>
<evidence type="ECO:0000313" key="1">
    <source>
        <dbReference type="EMBL" id="MEC5424325.1"/>
    </source>
</evidence>
<reference evidence="1 2" key="1">
    <citation type="journal article" date="2024" name="Int. J. Syst. Evol. Microbiol.">
        <title>Virgibacillus tibetensis sp. nov., isolated from salt lake on the Tibetan Plateau of China.</title>
        <authorList>
            <person name="Phurbu D."/>
            <person name="Liu Z.-X."/>
            <person name="Wang R."/>
            <person name="Zheng Y.-Y."/>
            <person name="Liu H.-C."/>
            <person name="Zhou Y.-G."/>
            <person name="Yu Y.-J."/>
            <person name="Li A.-H."/>
        </authorList>
    </citation>
    <scope>NUCLEOTIDE SEQUENCE [LARGE SCALE GENOMIC DNA]</scope>
    <source>
        <strain evidence="1 2">C22-A2</strain>
    </source>
</reference>
<evidence type="ECO:0008006" key="3">
    <source>
        <dbReference type="Google" id="ProtNLM"/>
    </source>
</evidence>
<evidence type="ECO:0000313" key="2">
    <source>
        <dbReference type="Proteomes" id="UP001335737"/>
    </source>
</evidence>
<dbReference type="Proteomes" id="UP001335737">
    <property type="component" value="Unassembled WGS sequence"/>
</dbReference>
<keyword evidence="2" id="KW-1185">Reference proteome</keyword>
<accession>A0ABU6KGM6</accession>
<sequence>MKNNFSDVKAELDLFIKNNKIIDLVNSLNIPDDFNSPKVEDKPNAIFRKIHGDFSIELDKRVEKARKAQTIGEYVANLYEEKGKEDPKLIGRTTMTGINKEYKSKLINNRIHPAKDKLLRLAIAFKLNTEETERLLRMAGWSLAEENTVFDTILAFFIEKGVYKITEIDEYLDEYNEPVMFSIK</sequence>
<protein>
    <recommendedName>
        <fullName evidence="3">Appr-1-p processing protein</fullName>
    </recommendedName>
</protein>
<dbReference type="RefSeq" id="WP_327607889.1">
    <property type="nucleotide sequence ID" value="NZ_JARZFX010000005.1"/>
</dbReference>
<dbReference type="EMBL" id="JARZFX010000005">
    <property type="protein sequence ID" value="MEC5424325.1"/>
    <property type="molecule type" value="Genomic_DNA"/>
</dbReference>